<sequence>MYLARLSAPRPSSRRSSRPLLRAAALVVGGLLLAVAGCRADPPSSPTRAAPPRPLPVAWSVRAQPLEQPTAVAGLSVGVERRSSAPQLVARDPATGRIRWTVPIGPGYSPTGDGLGWAVAGTGAETRIALLRPTGVRREADLVIVRPADGREDVVPGRTVFDSTPSSCRGGDEICIRVPGGFRVDGTTAVRTAIVSPLEPRAGLRFGSSRQTDGLTPASGEDLFLDESSGEFQEALVRVVHGHTRWRRDLDAVFGDHSTGLYGATFYRDGSLLWGSLSVGLTREHGRRVRVIDRQPMAGLDLRTGETLWQQRGVTTFCSPAYVDLSGPDEETDDTDRPQIRCRVSGTFVSRGGPELVELPSDPLRLSVEPFDPRTGESGDWSIAVTPASDFARTETPLPLAGVAVVALPTADGMRVVDLRTGEQRPPAPGERFVCERSIDLRLPGDEIRRHVGELLRGCDARGRRLAGPFPADLVAAAVPRTGDVRIVATDTGLQAFRDPAEPAS</sequence>
<dbReference type="Proteomes" id="UP001501495">
    <property type="component" value="Unassembled WGS sequence"/>
</dbReference>
<proteinExistence type="predicted"/>
<name>A0ABP7XIZ9_9ACTN</name>
<protein>
    <recommendedName>
        <fullName evidence="3">Pyrroloquinoline-quinone binding quinoprotein</fullName>
    </recommendedName>
</protein>
<dbReference type="SUPFAM" id="SSF50998">
    <property type="entry name" value="Quinoprotein alcohol dehydrogenase-like"/>
    <property type="match status" value="1"/>
</dbReference>
<evidence type="ECO:0000313" key="2">
    <source>
        <dbReference type="Proteomes" id="UP001501495"/>
    </source>
</evidence>
<reference evidence="2" key="1">
    <citation type="journal article" date="2019" name="Int. J. Syst. Evol. Microbiol.">
        <title>The Global Catalogue of Microorganisms (GCM) 10K type strain sequencing project: providing services to taxonomists for standard genome sequencing and annotation.</title>
        <authorList>
            <consortium name="The Broad Institute Genomics Platform"/>
            <consortium name="The Broad Institute Genome Sequencing Center for Infectious Disease"/>
            <person name="Wu L."/>
            <person name="Ma J."/>
        </authorList>
    </citation>
    <scope>NUCLEOTIDE SEQUENCE [LARGE SCALE GENOMIC DNA]</scope>
    <source>
        <strain evidence="2">JCM 16703</strain>
    </source>
</reference>
<evidence type="ECO:0000313" key="1">
    <source>
        <dbReference type="EMBL" id="GAA4119658.1"/>
    </source>
</evidence>
<organism evidence="1 2">
    <name type="scientific">Nocardioides fonticola</name>
    <dbReference type="NCBI Taxonomy" id="450363"/>
    <lineage>
        <taxon>Bacteria</taxon>
        <taxon>Bacillati</taxon>
        <taxon>Actinomycetota</taxon>
        <taxon>Actinomycetes</taxon>
        <taxon>Propionibacteriales</taxon>
        <taxon>Nocardioidaceae</taxon>
        <taxon>Nocardioides</taxon>
    </lineage>
</organism>
<keyword evidence="2" id="KW-1185">Reference proteome</keyword>
<comment type="caution">
    <text evidence="1">The sequence shown here is derived from an EMBL/GenBank/DDBJ whole genome shotgun (WGS) entry which is preliminary data.</text>
</comment>
<dbReference type="RefSeq" id="WP_344733469.1">
    <property type="nucleotide sequence ID" value="NZ_BAAAZH010000014.1"/>
</dbReference>
<dbReference type="EMBL" id="BAAAZH010000014">
    <property type="protein sequence ID" value="GAA4119658.1"/>
    <property type="molecule type" value="Genomic_DNA"/>
</dbReference>
<accession>A0ABP7XIZ9</accession>
<evidence type="ECO:0008006" key="3">
    <source>
        <dbReference type="Google" id="ProtNLM"/>
    </source>
</evidence>
<gene>
    <name evidence="1" type="ORF">GCM10022215_22440</name>
</gene>
<dbReference type="InterPro" id="IPR011047">
    <property type="entry name" value="Quinoprotein_ADH-like_sf"/>
</dbReference>